<name>A0A366M351_9ACTN</name>
<feature type="compositionally biased region" description="Basic and acidic residues" evidence="1">
    <location>
        <begin position="76"/>
        <end position="112"/>
    </location>
</feature>
<feature type="domain" description="DUF6458" evidence="3">
    <location>
        <begin position="1"/>
        <end position="48"/>
    </location>
</feature>
<keyword evidence="5" id="KW-1185">Reference proteome</keyword>
<gene>
    <name evidence="4" type="ORF">DP939_11875</name>
</gene>
<feature type="transmembrane region" description="Helical" evidence="2">
    <location>
        <begin position="29"/>
        <end position="47"/>
    </location>
</feature>
<evidence type="ECO:0000256" key="2">
    <source>
        <dbReference type="SAM" id="Phobius"/>
    </source>
</evidence>
<dbReference type="InterPro" id="IPR045597">
    <property type="entry name" value="DUF6458"/>
</dbReference>
<dbReference type="Pfam" id="PF20059">
    <property type="entry name" value="DUF6458"/>
    <property type="match status" value="1"/>
</dbReference>
<comment type="caution">
    <text evidence="4">The sequence shown here is derived from an EMBL/GenBank/DDBJ whole genome shotgun (WGS) entry which is preliminary data.</text>
</comment>
<organism evidence="4 5">
    <name type="scientific">Spongiactinospora rosea</name>
    <dbReference type="NCBI Taxonomy" id="2248750"/>
    <lineage>
        <taxon>Bacteria</taxon>
        <taxon>Bacillati</taxon>
        <taxon>Actinomycetota</taxon>
        <taxon>Actinomycetes</taxon>
        <taxon>Streptosporangiales</taxon>
        <taxon>Streptosporangiaceae</taxon>
        <taxon>Spongiactinospora</taxon>
    </lineage>
</organism>
<dbReference type="RefSeq" id="WP_113980661.1">
    <property type="nucleotide sequence ID" value="NZ_QMEY01000003.1"/>
</dbReference>
<reference evidence="4 5" key="1">
    <citation type="submission" date="2018-06" db="EMBL/GenBank/DDBJ databases">
        <title>Sphaerisporangium craniellae sp. nov., isolated from a marine sponge in the South China Sea.</title>
        <authorList>
            <person name="Li L."/>
        </authorList>
    </citation>
    <scope>NUCLEOTIDE SEQUENCE [LARGE SCALE GENOMIC DNA]</scope>
    <source>
        <strain evidence="4 5">LHW63015</strain>
    </source>
</reference>
<keyword evidence="2" id="KW-0472">Membrane</keyword>
<evidence type="ECO:0000256" key="1">
    <source>
        <dbReference type="SAM" id="MobiDB-lite"/>
    </source>
</evidence>
<dbReference type="Proteomes" id="UP000253303">
    <property type="component" value="Unassembled WGS sequence"/>
</dbReference>
<dbReference type="AlphaFoldDB" id="A0A366M351"/>
<keyword evidence="2" id="KW-0812">Transmembrane</keyword>
<proteinExistence type="predicted"/>
<protein>
    <recommendedName>
        <fullName evidence="3">DUF6458 domain-containing protein</fullName>
    </recommendedName>
</protein>
<evidence type="ECO:0000313" key="4">
    <source>
        <dbReference type="EMBL" id="RBQ20467.1"/>
    </source>
</evidence>
<dbReference type="OrthoDB" id="4775046at2"/>
<accession>A0A366M351</accession>
<keyword evidence="2" id="KW-1133">Transmembrane helix</keyword>
<dbReference type="EMBL" id="QMEY01000003">
    <property type="protein sequence ID" value="RBQ20467.1"/>
    <property type="molecule type" value="Genomic_DNA"/>
</dbReference>
<feature type="region of interest" description="Disordered" evidence="1">
    <location>
        <begin position="68"/>
        <end position="112"/>
    </location>
</feature>
<evidence type="ECO:0000259" key="3">
    <source>
        <dbReference type="Pfam" id="PF20059"/>
    </source>
</evidence>
<sequence length="112" mass="12380">MGFGAALTFIAIGAVLAFAVRWDVPGIDLQMIGWILMGVGVVAGVITRMYTRKPGEETVEVVEPDIVYTTDPAPENDPHHVHVHDHRQAPVEEHRGEDQTRPHPHLYRDGPA</sequence>
<evidence type="ECO:0000313" key="5">
    <source>
        <dbReference type="Proteomes" id="UP000253303"/>
    </source>
</evidence>